<dbReference type="PATRIC" id="fig|446692.3.peg.805"/>
<name>A0A0U5ES33_9PROT</name>
<evidence type="ECO:0000256" key="7">
    <source>
        <dbReference type="ARBA" id="ARBA00023180"/>
    </source>
</evidence>
<keyword evidence="7" id="KW-0325">Glycoprotein</keyword>
<evidence type="ECO:0000313" key="9">
    <source>
        <dbReference type="EMBL" id="CEF40223.1"/>
    </source>
</evidence>
<dbReference type="GeneID" id="34781972"/>
<dbReference type="InterPro" id="IPR049625">
    <property type="entry name" value="Glyco_transf_61_cat"/>
</dbReference>
<dbReference type="GO" id="GO:0016757">
    <property type="term" value="F:glycosyltransferase activity"/>
    <property type="evidence" value="ECO:0007669"/>
    <property type="project" value="UniProtKB-KW"/>
</dbReference>
<dbReference type="InterPro" id="IPR007657">
    <property type="entry name" value="Glycosyltransferase_61"/>
</dbReference>
<keyword evidence="6" id="KW-0472">Membrane</keyword>
<dbReference type="RefSeq" id="WP_231948351.1">
    <property type="nucleotide sequence ID" value="NZ_LN606600.1"/>
</dbReference>
<sequence>MVCAPPSSSSPQFNTLRHVFLLRQADRLLRPCHWLRTRLHDLQAIRPERESPTAISKARDRETGDYYPAWCWPKISLARLMREAGSAHGSGACHSTKAVRMFSFARLFRRKASVALDPSAPLTLADVATTMRVLDSAQVQPAGLVQDGCLPGGAHSLFRGWQSKPLILRQYELEDVVLDRNLMVFLKDGRPIADTSYLQPPQAVADLTVREDDLVPAPAGQPVMAACFDHWSTNYYHWVVHTVPTLFSLRQSGFEGGLILPQLTPWQEETVRMNGFDPARATITEPGRQYAFRKVIYTDCVRGAADFSPLPTSRAAYHTLAAQAGVTGREPRTLDLFIERGGASNRLMPNEADLAQALAEAGFTVVRPETLSVADQMRLFAKARLVVGALGAGMANLAWCRPGTVICELVPQQHQNPCNLTLAMQMGLPYWGELIETGVEEESHVAVSQKPFNVPELVHRARQLTMYAQAQVP</sequence>
<dbReference type="GO" id="GO:0016020">
    <property type="term" value="C:membrane"/>
    <property type="evidence" value="ECO:0007669"/>
    <property type="project" value="UniProtKB-SubCell"/>
</dbReference>
<keyword evidence="3" id="KW-0808">Transferase</keyword>
<dbReference type="EMBL" id="LN606600">
    <property type="protein sequence ID" value="CEF40223.1"/>
    <property type="molecule type" value="Genomic_DNA"/>
</dbReference>
<evidence type="ECO:0000256" key="2">
    <source>
        <dbReference type="ARBA" id="ARBA00022676"/>
    </source>
</evidence>
<organism evidence="9 10">
    <name type="scientific">Acetobacter senegalensis</name>
    <dbReference type="NCBI Taxonomy" id="446692"/>
    <lineage>
        <taxon>Bacteria</taxon>
        <taxon>Pseudomonadati</taxon>
        <taxon>Pseudomonadota</taxon>
        <taxon>Alphaproteobacteria</taxon>
        <taxon>Acetobacterales</taxon>
        <taxon>Acetobacteraceae</taxon>
        <taxon>Acetobacter</taxon>
    </lineage>
</organism>
<feature type="domain" description="Glycosyltransferase 61 catalytic" evidence="8">
    <location>
        <begin position="235"/>
        <end position="407"/>
    </location>
</feature>
<accession>A0A0U5ES33</accession>
<reference evidence="10" key="1">
    <citation type="submission" date="2014-09" db="EMBL/GenBank/DDBJ databases">
        <authorList>
            <person name="Illeghems K.G."/>
        </authorList>
    </citation>
    <scope>NUCLEOTIDE SEQUENCE [LARGE SCALE GENOMIC DNA]</scope>
    <source>
        <strain evidence="10">108B</strain>
    </source>
</reference>
<dbReference type="KEGG" id="asz:ASN_820"/>
<dbReference type="Proteomes" id="UP000056109">
    <property type="component" value="Chromosome I"/>
</dbReference>
<evidence type="ECO:0000256" key="3">
    <source>
        <dbReference type="ARBA" id="ARBA00022679"/>
    </source>
</evidence>
<keyword evidence="4" id="KW-0812">Transmembrane</keyword>
<comment type="subcellular location">
    <subcellularLocation>
        <location evidence="1">Membrane</location>
        <topology evidence="1">Single-pass membrane protein</topology>
    </subcellularLocation>
</comment>
<dbReference type="AlphaFoldDB" id="A0A0U5ES33"/>
<evidence type="ECO:0000259" key="8">
    <source>
        <dbReference type="Pfam" id="PF04577"/>
    </source>
</evidence>
<dbReference type="PANTHER" id="PTHR20961">
    <property type="entry name" value="GLYCOSYLTRANSFERASE"/>
    <property type="match status" value="1"/>
</dbReference>
<keyword evidence="10" id="KW-1185">Reference proteome</keyword>
<keyword evidence="5" id="KW-1133">Transmembrane helix</keyword>
<evidence type="ECO:0000313" key="10">
    <source>
        <dbReference type="Proteomes" id="UP000056109"/>
    </source>
</evidence>
<dbReference type="PANTHER" id="PTHR20961:SF38">
    <property type="entry name" value="PROTEIN O-LINKED-MANNOSE BETA-1,4-N-ACETYLGLUCOSAMINYLTRANSFERASE 2"/>
    <property type="match status" value="1"/>
</dbReference>
<evidence type="ECO:0000256" key="6">
    <source>
        <dbReference type="ARBA" id="ARBA00023136"/>
    </source>
</evidence>
<proteinExistence type="predicted"/>
<evidence type="ECO:0000256" key="5">
    <source>
        <dbReference type="ARBA" id="ARBA00022989"/>
    </source>
</evidence>
<dbReference type="Pfam" id="PF04577">
    <property type="entry name" value="Glyco_transf_61"/>
    <property type="match status" value="1"/>
</dbReference>
<evidence type="ECO:0000256" key="4">
    <source>
        <dbReference type="ARBA" id="ARBA00022692"/>
    </source>
</evidence>
<evidence type="ECO:0000256" key="1">
    <source>
        <dbReference type="ARBA" id="ARBA00004167"/>
    </source>
</evidence>
<gene>
    <name evidence="9" type="ORF">ASN_820</name>
</gene>
<keyword evidence="2" id="KW-0328">Glycosyltransferase</keyword>
<protein>
    <recommendedName>
        <fullName evidence="8">Glycosyltransferase 61 catalytic domain-containing protein</fullName>
    </recommendedName>
</protein>